<name>A0A0X8X6G5_HALHR</name>
<dbReference type="Proteomes" id="UP000218890">
    <property type="component" value="Chromosome"/>
</dbReference>
<dbReference type="CDD" id="cd10911">
    <property type="entry name" value="PIN_LabA"/>
    <property type="match status" value="1"/>
</dbReference>
<reference evidence="2" key="1">
    <citation type="submission" date="2016-02" db="EMBL/GenBank/DDBJ databases">
        <title>Halorhodospira halochloris DSM-1059 complete genome, version 2.</title>
        <authorList>
            <person name="Tsukatani Y."/>
        </authorList>
    </citation>
    <scope>NUCLEOTIDE SEQUENCE</scope>
    <source>
        <strain evidence="2">DSM 1059</strain>
    </source>
</reference>
<evidence type="ECO:0000313" key="3">
    <source>
        <dbReference type="Proteomes" id="UP000218890"/>
    </source>
</evidence>
<dbReference type="KEGG" id="hhk:HH1059_23800"/>
<evidence type="ECO:0000313" key="2">
    <source>
        <dbReference type="EMBL" id="BAU56449.2"/>
    </source>
</evidence>
<dbReference type="PANTHER" id="PTHR35458">
    <property type="entry name" value="SLR0755 PROTEIN"/>
    <property type="match status" value="1"/>
</dbReference>
<organism evidence="2 3">
    <name type="scientific">Halorhodospira halochloris</name>
    <name type="common">Ectothiorhodospira halochloris</name>
    <dbReference type="NCBI Taxonomy" id="1052"/>
    <lineage>
        <taxon>Bacteria</taxon>
        <taxon>Pseudomonadati</taxon>
        <taxon>Pseudomonadota</taxon>
        <taxon>Gammaproteobacteria</taxon>
        <taxon>Chromatiales</taxon>
        <taxon>Ectothiorhodospiraceae</taxon>
        <taxon>Halorhodospira</taxon>
    </lineage>
</organism>
<dbReference type="OrthoDB" id="5292197at2"/>
<keyword evidence="3" id="KW-1185">Reference proteome</keyword>
<gene>
    <name evidence="2" type="ORF">HH1059_23800</name>
</gene>
<dbReference type="EMBL" id="AP017372">
    <property type="protein sequence ID" value="BAU56449.2"/>
    <property type="molecule type" value="Genomic_DNA"/>
</dbReference>
<proteinExistence type="predicted"/>
<feature type="domain" description="NYN" evidence="1">
    <location>
        <begin position="7"/>
        <end position="160"/>
    </location>
</feature>
<dbReference type="AlphaFoldDB" id="A0A0X8X6G5"/>
<dbReference type="RefSeq" id="WP_096406322.1">
    <property type="nucleotide sequence ID" value="NZ_AP017372.2"/>
</dbReference>
<dbReference type="InterPro" id="IPR047140">
    <property type="entry name" value="LabA"/>
</dbReference>
<dbReference type="Pfam" id="PF01936">
    <property type="entry name" value="NYN"/>
    <property type="match status" value="1"/>
</dbReference>
<sequence length="278" mass="31112">MVAPGAVGLYVDAANIQANGGFGMQYDVLRRLACRSGGEALRLNVYAVYDDARAARDYSYQQKVSNFFASLRDLGYKVIVKHFRWYTDDEGRHYAKANADLEMAVDALTQSRHLSRVVLATGDGDFVQVVSALQDQGCRVEVVAFENVSSDLKRVADDYICGYLIPGLQPIRRANNGRPPWGEPGSRVRGICYYHAQEGSYGFIRYLRGVHEISSDNLWITDTRDPESPYASAFFHDSDLPEDVRASDLPSHEIILEFDLVESQVKEGSMQAVQIQRV</sequence>
<accession>A0A0X8X6G5</accession>
<dbReference type="GO" id="GO:0004540">
    <property type="term" value="F:RNA nuclease activity"/>
    <property type="evidence" value="ECO:0007669"/>
    <property type="project" value="InterPro"/>
</dbReference>
<protein>
    <recommendedName>
        <fullName evidence="1">NYN domain-containing protein</fullName>
    </recommendedName>
</protein>
<dbReference type="Gene3D" id="3.40.50.1010">
    <property type="entry name" value="5'-nuclease"/>
    <property type="match status" value="1"/>
</dbReference>
<evidence type="ECO:0000259" key="1">
    <source>
        <dbReference type="Pfam" id="PF01936"/>
    </source>
</evidence>
<dbReference type="InterPro" id="IPR021139">
    <property type="entry name" value="NYN"/>
</dbReference>
<dbReference type="PANTHER" id="PTHR35458:SF8">
    <property type="entry name" value="SLR0650 PROTEIN"/>
    <property type="match status" value="1"/>
</dbReference>